<dbReference type="Pfam" id="PF03462">
    <property type="entry name" value="PCRF"/>
    <property type="match status" value="1"/>
</dbReference>
<reference evidence="5" key="1">
    <citation type="submission" date="2017-09" db="EMBL/GenBank/DDBJ databases">
        <title>Depth-based differentiation of microbial function through sediment-hosted aquifers and enrichment of novel symbionts in the deep terrestrial subsurface.</title>
        <authorList>
            <person name="Probst A.J."/>
            <person name="Ladd B."/>
            <person name="Jarett J.K."/>
            <person name="Geller-Mcgrath D.E."/>
            <person name="Sieber C.M.K."/>
            <person name="Emerson J.B."/>
            <person name="Anantharaman K."/>
            <person name="Thomas B.C."/>
            <person name="Malmstrom R."/>
            <person name="Stieglmeier M."/>
            <person name="Klingl A."/>
            <person name="Woyke T."/>
            <person name="Ryan C.M."/>
            <person name="Banfield J.F."/>
        </authorList>
    </citation>
    <scope>NUCLEOTIDE SEQUENCE [LARGE SCALE GENOMIC DNA]</scope>
</reference>
<evidence type="ECO:0000313" key="4">
    <source>
        <dbReference type="EMBL" id="PIR83171.1"/>
    </source>
</evidence>
<feature type="domain" description="Prokaryotic-type class I peptide chain release factors" evidence="3">
    <location>
        <begin position="169"/>
        <end position="185"/>
    </location>
</feature>
<dbReference type="PROSITE" id="PS00745">
    <property type="entry name" value="RF_PROK_I"/>
    <property type="match status" value="1"/>
</dbReference>
<dbReference type="GO" id="GO:0003747">
    <property type="term" value="F:translation release factor activity"/>
    <property type="evidence" value="ECO:0007669"/>
    <property type="project" value="InterPro"/>
</dbReference>
<dbReference type="Gene3D" id="1.20.58.410">
    <property type="entry name" value="Release factor"/>
    <property type="match status" value="1"/>
</dbReference>
<organism evidence="4 5">
    <name type="scientific">Candidatus Kaiserbacteria bacterium CG10_big_fil_rev_8_21_14_0_10_56_12</name>
    <dbReference type="NCBI Taxonomy" id="1974611"/>
    <lineage>
        <taxon>Bacteria</taxon>
        <taxon>Candidatus Kaiseribacteriota</taxon>
    </lineage>
</organism>
<evidence type="ECO:0000313" key="5">
    <source>
        <dbReference type="Proteomes" id="UP000230179"/>
    </source>
</evidence>
<dbReference type="InterPro" id="IPR000352">
    <property type="entry name" value="Pep_chain_release_fac_I"/>
</dbReference>
<evidence type="ECO:0000256" key="2">
    <source>
        <dbReference type="ARBA" id="ARBA00022481"/>
    </source>
</evidence>
<dbReference type="SMART" id="SM00937">
    <property type="entry name" value="PCRF"/>
    <property type="match status" value="1"/>
</dbReference>
<dbReference type="AlphaFoldDB" id="A0A2H0U9T2"/>
<accession>A0A2H0U9T2</accession>
<protein>
    <submittedName>
        <fullName evidence="4">Peptide chain release factor 2</fullName>
    </submittedName>
</protein>
<dbReference type="GO" id="GO:0005737">
    <property type="term" value="C:cytoplasm"/>
    <property type="evidence" value="ECO:0007669"/>
    <property type="project" value="UniProtKB-ARBA"/>
</dbReference>
<proteinExistence type="inferred from homology"/>
<dbReference type="Gene3D" id="3.30.160.20">
    <property type="match status" value="1"/>
</dbReference>
<evidence type="ECO:0000256" key="1">
    <source>
        <dbReference type="ARBA" id="ARBA00010835"/>
    </source>
</evidence>
<dbReference type="Gene3D" id="3.30.70.1660">
    <property type="match status" value="1"/>
</dbReference>
<name>A0A2H0U9T2_9BACT</name>
<dbReference type="Pfam" id="PF00472">
    <property type="entry name" value="RF-1"/>
    <property type="match status" value="1"/>
</dbReference>
<dbReference type="SUPFAM" id="SSF75620">
    <property type="entry name" value="Release factor"/>
    <property type="match status" value="1"/>
</dbReference>
<evidence type="ECO:0000259" key="3">
    <source>
        <dbReference type="PROSITE" id="PS00745"/>
    </source>
</evidence>
<dbReference type="EMBL" id="PFBL01000016">
    <property type="protein sequence ID" value="PIR83171.1"/>
    <property type="molecule type" value="Genomic_DNA"/>
</dbReference>
<gene>
    <name evidence="4" type="ORF">COU19_01885</name>
</gene>
<sequence>MDEQKTTRLEEIEALMASPDFWADKERAQAVVQEYQALKGGGDGDPHDRGGATLAILAGAGGDDAEDFARMLWAMYEGYAAQKGWRVRELHANTNDEGGYRNVMIEIDGAGAYGRLKHEAGVHRLVRQSPFNAQAKRQTSFALVEVLPVLIASDVVELKPDDLEITFARAGGAGGQNVNKRETAVRIRHLPTDLSVHVSSERSQQANREKALSLLKAKIFTQEEAKRDAEAKGRSIAATTANEWGSQIRSYVLHPYKMVKDHRTGHESSNPDKVLAGDLDAFIDAACIPAGG</sequence>
<comment type="caution">
    <text evidence="4">The sequence shown here is derived from an EMBL/GenBank/DDBJ whole genome shotgun (WGS) entry which is preliminary data.</text>
</comment>
<dbReference type="Proteomes" id="UP000230179">
    <property type="component" value="Unassembled WGS sequence"/>
</dbReference>
<dbReference type="PANTHER" id="PTHR43116:SF3">
    <property type="entry name" value="CLASS I PEPTIDE CHAIN RELEASE FACTOR"/>
    <property type="match status" value="1"/>
</dbReference>
<dbReference type="InterPro" id="IPR005139">
    <property type="entry name" value="PCRF"/>
</dbReference>
<comment type="similarity">
    <text evidence="1">Belongs to the prokaryotic/mitochondrial release factor family.</text>
</comment>
<dbReference type="InterPro" id="IPR045853">
    <property type="entry name" value="Pep_chain_release_fac_I_sf"/>
</dbReference>
<dbReference type="PANTHER" id="PTHR43116">
    <property type="entry name" value="PEPTIDE CHAIN RELEASE FACTOR 2"/>
    <property type="match status" value="1"/>
</dbReference>
<keyword evidence="2" id="KW-0488">Methylation</keyword>